<evidence type="ECO:0000256" key="2">
    <source>
        <dbReference type="ARBA" id="ARBA00010527"/>
    </source>
</evidence>
<dbReference type="InterPro" id="IPR001708">
    <property type="entry name" value="YidC/ALB3/OXA1/COX18"/>
</dbReference>
<comment type="similarity">
    <text evidence="2">Belongs to the OXA1/ALB3/YidC family. Type 1 subfamily.</text>
</comment>
<name>A0ABQ1XGG1_9MICC</name>
<dbReference type="InterPro" id="IPR047196">
    <property type="entry name" value="YidC_ALB_C"/>
</dbReference>
<dbReference type="NCBIfam" id="NF002350">
    <property type="entry name" value="PRK01315.1"/>
    <property type="match status" value="1"/>
</dbReference>
<feature type="transmembrane region" description="Helical" evidence="17">
    <location>
        <begin position="12"/>
        <end position="31"/>
    </location>
</feature>
<accession>A0ABQ1XGG1</accession>
<evidence type="ECO:0000313" key="19">
    <source>
        <dbReference type="EMBL" id="GGG91438.1"/>
    </source>
</evidence>
<evidence type="ECO:0000256" key="4">
    <source>
        <dbReference type="ARBA" id="ARBA00022448"/>
    </source>
</evidence>
<feature type="transmembrane region" description="Helical" evidence="17">
    <location>
        <begin position="221"/>
        <end position="247"/>
    </location>
</feature>
<dbReference type="PANTHER" id="PTHR12428:SF65">
    <property type="entry name" value="CYTOCHROME C OXIDASE ASSEMBLY PROTEIN COX18, MITOCHONDRIAL"/>
    <property type="match status" value="1"/>
</dbReference>
<evidence type="ECO:0000313" key="20">
    <source>
        <dbReference type="Proteomes" id="UP000596938"/>
    </source>
</evidence>
<evidence type="ECO:0000256" key="11">
    <source>
        <dbReference type="ARBA" id="ARBA00025034"/>
    </source>
</evidence>
<evidence type="ECO:0000256" key="9">
    <source>
        <dbReference type="ARBA" id="ARBA00023136"/>
    </source>
</evidence>
<keyword evidence="6 16" id="KW-0812">Transmembrane</keyword>
<evidence type="ECO:0000256" key="14">
    <source>
        <dbReference type="ARBA" id="ARBA00033245"/>
    </source>
</evidence>
<evidence type="ECO:0000256" key="17">
    <source>
        <dbReference type="SAM" id="Phobius"/>
    </source>
</evidence>
<evidence type="ECO:0000256" key="12">
    <source>
        <dbReference type="ARBA" id="ARBA00026028"/>
    </source>
</evidence>
<evidence type="ECO:0000256" key="3">
    <source>
        <dbReference type="ARBA" id="ARBA00015325"/>
    </source>
</evidence>
<dbReference type="RefSeq" id="WP_188809565.1">
    <property type="nucleotide sequence ID" value="NZ_BAAAWV010000001.1"/>
</dbReference>
<feature type="transmembrane region" description="Helical" evidence="17">
    <location>
        <begin position="37"/>
        <end position="59"/>
    </location>
</feature>
<evidence type="ECO:0000256" key="15">
    <source>
        <dbReference type="ARBA" id="ARBA00033342"/>
    </source>
</evidence>
<evidence type="ECO:0000256" key="10">
    <source>
        <dbReference type="ARBA" id="ARBA00023186"/>
    </source>
</evidence>
<comment type="function">
    <text evidence="11">Required for the insertion and/or proper folding and/or complex formation of integral membrane proteins into the membrane. Involved in integration of membrane proteins that insert both dependently and independently of the Sec translocase complex, as well as at least some lipoproteins. Aids folding of multispanning membrane proteins.</text>
</comment>
<keyword evidence="8 17" id="KW-1133">Transmembrane helix</keyword>
<keyword evidence="4" id="KW-0813">Transport</keyword>
<sequence length="268" mass="29552">MDILDEIMVPFRWLVSVVMVGFHDALGAIGMPPADGWTWTLSIIGLVLVIRAALIPVFLKQLDAQRRMRLLQPDLKELQEKYRGKTDALSRQAMAEEQMALYGKHGTNPFSACLPVLIQVPFFLALFLVLSGISTSARQEQGIGAMSHAQVLQFDQSRIFDAPLSASVLHGGDGNQTAVAVLTLLMILVMIAAQFIAQKRTMARSDAAGAPESPYMRQQKLILYILPLVFGVGGILFPIGVLVYWMVTNLWTMAQQLLVRDRRTSGTA</sequence>
<evidence type="ECO:0000256" key="6">
    <source>
        <dbReference type="ARBA" id="ARBA00022692"/>
    </source>
</evidence>
<proteinExistence type="inferred from homology"/>
<keyword evidence="9 17" id="KW-0472">Membrane</keyword>
<comment type="subcellular location">
    <subcellularLocation>
        <location evidence="1">Cell membrane</location>
        <topology evidence="1">Multi-pass membrane protein</topology>
    </subcellularLocation>
    <subcellularLocation>
        <location evidence="16">Membrane</location>
        <topology evidence="16">Multi-pass membrane protein</topology>
    </subcellularLocation>
</comment>
<evidence type="ECO:0000256" key="8">
    <source>
        <dbReference type="ARBA" id="ARBA00022989"/>
    </source>
</evidence>
<keyword evidence="5" id="KW-1003">Cell membrane</keyword>
<dbReference type="EMBL" id="BMKU01000003">
    <property type="protein sequence ID" value="GGG91438.1"/>
    <property type="molecule type" value="Genomic_DNA"/>
</dbReference>
<evidence type="ECO:0000256" key="1">
    <source>
        <dbReference type="ARBA" id="ARBA00004651"/>
    </source>
</evidence>
<keyword evidence="7" id="KW-0653">Protein transport</keyword>
<keyword evidence="10" id="KW-0143">Chaperone</keyword>
<protein>
    <recommendedName>
        <fullName evidence="3">Membrane protein insertase YidC</fullName>
    </recommendedName>
    <alternativeName>
        <fullName evidence="15">Foldase YidC</fullName>
    </alternativeName>
    <alternativeName>
        <fullName evidence="14">Membrane integrase YidC</fullName>
    </alternativeName>
    <alternativeName>
        <fullName evidence="13">Membrane protein YidC</fullName>
    </alternativeName>
</protein>
<keyword evidence="20" id="KW-1185">Reference proteome</keyword>
<evidence type="ECO:0000256" key="13">
    <source>
        <dbReference type="ARBA" id="ARBA00031538"/>
    </source>
</evidence>
<evidence type="ECO:0000259" key="18">
    <source>
        <dbReference type="Pfam" id="PF02096"/>
    </source>
</evidence>
<feature type="domain" description="Membrane insertase YidC/Oxa/ALB C-terminal" evidence="18">
    <location>
        <begin position="39"/>
        <end position="260"/>
    </location>
</feature>
<evidence type="ECO:0000256" key="5">
    <source>
        <dbReference type="ARBA" id="ARBA00022475"/>
    </source>
</evidence>
<dbReference type="PANTHER" id="PTHR12428">
    <property type="entry name" value="OXA1"/>
    <property type="match status" value="1"/>
</dbReference>
<feature type="transmembrane region" description="Helical" evidence="17">
    <location>
        <begin position="112"/>
        <end position="133"/>
    </location>
</feature>
<dbReference type="NCBIfam" id="TIGR03592">
    <property type="entry name" value="yidC_oxa1_cterm"/>
    <property type="match status" value="1"/>
</dbReference>
<feature type="transmembrane region" description="Helical" evidence="17">
    <location>
        <begin position="177"/>
        <end position="197"/>
    </location>
</feature>
<evidence type="ECO:0000256" key="16">
    <source>
        <dbReference type="RuleBase" id="RU003945"/>
    </source>
</evidence>
<comment type="subunit">
    <text evidence="12">Interacts with the Sec translocase complex via SecD. Specifically interacts with transmembrane segments of nascent integral membrane proteins during membrane integration.</text>
</comment>
<comment type="caution">
    <text evidence="19">The sequence shown here is derived from an EMBL/GenBank/DDBJ whole genome shotgun (WGS) entry which is preliminary data.</text>
</comment>
<dbReference type="CDD" id="cd20070">
    <property type="entry name" value="5TM_YidC_Alb3"/>
    <property type="match status" value="1"/>
</dbReference>
<dbReference type="InterPro" id="IPR028055">
    <property type="entry name" value="YidC/Oxa/ALB_C"/>
</dbReference>
<dbReference type="Proteomes" id="UP000596938">
    <property type="component" value="Unassembled WGS sequence"/>
</dbReference>
<reference evidence="20" key="1">
    <citation type="journal article" date="2019" name="Int. J. Syst. Evol. Microbiol.">
        <title>The Global Catalogue of Microorganisms (GCM) 10K type strain sequencing project: providing services to taxonomists for standard genome sequencing and annotation.</title>
        <authorList>
            <consortium name="The Broad Institute Genomics Platform"/>
            <consortium name="The Broad Institute Genome Sequencing Center for Infectious Disease"/>
            <person name="Wu L."/>
            <person name="Ma J."/>
        </authorList>
    </citation>
    <scope>NUCLEOTIDE SEQUENCE [LARGE SCALE GENOMIC DNA]</scope>
    <source>
        <strain evidence="20">CGMCC 1.1927</strain>
    </source>
</reference>
<evidence type="ECO:0000256" key="7">
    <source>
        <dbReference type="ARBA" id="ARBA00022927"/>
    </source>
</evidence>
<organism evidence="19 20">
    <name type="scientific">Pseudarthrobacter polychromogenes</name>
    <dbReference type="NCBI Taxonomy" id="1676"/>
    <lineage>
        <taxon>Bacteria</taxon>
        <taxon>Bacillati</taxon>
        <taxon>Actinomycetota</taxon>
        <taxon>Actinomycetes</taxon>
        <taxon>Micrococcales</taxon>
        <taxon>Micrococcaceae</taxon>
        <taxon>Pseudarthrobacter</taxon>
    </lineage>
</organism>
<dbReference type="Pfam" id="PF02096">
    <property type="entry name" value="60KD_IMP"/>
    <property type="match status" value="1"/>
</dbReference>
<gene>
    <name evidence="19" type="ORF">GCM10011577_12530</name>
</gene>